<dbReference type="Proteomes" id="UP000297299">
    <property type="component" value="Unassembled WGS sequence"/>
</dbReference>
<evidence type="ECO:0000313" key="3">
    <source>
        <dbReference type="Proteomes" id="UP000297299"/>
    </source>
</evidence>
<organism evidence="2 3">
    <name type="scientific">Botryotinia calthae</name>
    <dbReference type="NCBI Taxonomy" id="38488"/>
    <lineage>
        <taxon>Eukaryota</taxon>
        <taxon>Fungi</taxon>
        <taxon>Dikarya</taxon>
        <taxon>Ascomycota</taxon>
        <taxon>Pezizomycotina</taxon>
        <taxon>Leotiomycetes</taxon>
        <taxon>Helotiales</taxon>
        <taxon>Sclerotiniaceae</taxon>
        <taxon>Botryotinia</taxon>
    </lineage>
</organism>
<keyword evidence="3" id="KW-1185">Reference proteome</keyword>
<feature type="compositionally biased region" description="Low complexity" evidence="1">
    <location>
        <begin position="31"/>
        <end position="43"/>
    </location>
</feature>
<dbReference type="EMBL" id="PHWZ01000250">
    <property type="protein sequence ID" value="TEY53025.1"/>
    <property type="molecule type" value="Genomic_DNA"/>
</dbReference>
<evidence type="ECO:0000313" key="2">
    <source>
        <dbReference type="EMBL" id="TEY53025.1"/>
    </source>
</evidence>
<name>A0A4Y8CYX0_9HELO</name>
<gene>
    <name evidence="2" type="ORF">BOTCAL_0251g00020</name>
</gene>
<comment type="caution">
    <text evidence="2">The sequence shown here is derived from an EMBL/GenBank/DDBJ whole genome shotgun (WGS) entry which is preliminary data.</text>
</comment>
<sequence length="293" mass="32286">MAPTCQVKRSSERIPIHLSKLSTNTARTVHPSSKSTTASSKPPMQDLSNGSEQTGGATPTRSEDPEGTVLPGYPVTADLKPLQGTPKGPIRRPHTTPQEEQSEIAKKLGESPEGDSLSNFGNQHELHLRNLSPRTETIPSRNPKEPVRDLYRSSRDLVEKSGESPEGNSLNNSLRNSVGLKTEQQVKTQVHHPRLSIIEVTEQRIIGSLPSLRPASPLVSRQPQEEPIRAPRRSLNKALKRDRRLLRFENQSSTVEVTRKNLPPNIASPQAVPSLGIAAAVQRRKAGRNETRR</sequence>
<reference evidence="2 3" key="1">
    <citation type="submission" date="2017-11" db="EMBL/GenBank/DDBJ databases">
        <title>Comparative genomics of Botrytis spp.</title>
        <authorList>
            <person name="Valero-Jimenez C.A."/>
            <person name="Tapia P."/>
            <person name="Veloso J."/>
            <person name="Silva-Moreno E."/>
            <person name="Staats M."/>
            <person name="Valdes J.H."/>
            <person name="Van Kan J.A.L."/>
        </authorList>
    </citation>
    <scope>NUCLEOTIDE SEQUENCE [LARGE SCALE GENOMIC DNA]</scope>
    <source>
        <strain evidence="2 3">MUCL2830</strain>
    </source>
</reference>
<feature type="compositionally biased region" description="Basic and acidic residues" evidence="1">
    <location>
        <begin position="142"/>
        <end position="163"/>
    </location>
</feature>
<feature type="region of interest" description="Disordered" evidence="1">
    <location>
        <begin position="256"/>
        <end position="293"/>
    </location>
</feature>
<accession>A0A4Y8CYX0</accession>
<feature type="compositionally biased region" description="Polar residues" evidence="1">
    <location>
        <begin position="46"/>
        <end position="60"/>
    </location>
</feature>
<feature type="region of interest" description="Disordered" evidence="1">
    <location>
        <begin position="1"/>
        <end position="174"/>
    </location>
</feature>
<dbReference type="AlphaFoldDB" id="A0A4Y8CYX0"/>
<dbReference type="OrthoDB" id="3551978at2759"/>
<protein>
    <submittedName>
        <fullName evidence="2">Uncharacterized protein</fullName>
    </submittedName>
</protein>
<proteinExistence type="predicted"/>
<evidence type="ECO:0000256" key="1">
    <source>
        <dbReference type="SAM" id="MobiDB-lite"/>
    </source>
</evidence>